<keyword evidence="3" id="KW-0963">Cytoplasm</keyword>
<dbReference type="RefSeq" id="XP_021841497.1">
    <property type="nucleotide sequence ID" value="XM_021985805.2"/>
</dbReference>
<dbReference type="PANTHER" id="PTHR11740:SF0">
    <property type="entry name" value="CASEIN KINASE II SUBUNIT BETA"/>
    <property type="match status" value="1"/>
</dbReference>
<dbReference type="SMART" id="SM01085">
    <property type="entry name" value="CK_II_beta"/>
    <property type="match status" value="1"/>
</dbReference>
<keyword evidence="8" id="KW-0808">Transferase</keyword>
<proteinExistence type="inferred from homology"/>
<reference evidence="7" key="1">
    <citation type="journal article" date="2021" name="Nat. Commun.">
        <title>Genomic analyses provide insights into spinach domestication and the genetic basis of agronomic traits.</title>
        <authorList>
            <person name="Cai X."/>
            <person name="Sun X."/>
            <person name="Xu C."/>
            <person name="Sun H."/>
            <person name="Wang X."/>
            <person name="Ge C."/>
            <person name="Zhang Z."/>
            <person name="Wang Q."/>
            <person name="Fei Z."/>
            <person name="Jiao C."/>
            <person name="Wang Q."/>
        </authorList>
    </citation>
    <scope>NUCLEOTIDE SEQUENCE [LARGE SCALE GENOMIC DNA]</scope>
    <source>
        <strain evidence="7">cv. Varoflay</strain>
    </source>
</reference>
<dbReference type="GO" id="GO:0005634">
    <property type="term" value="C:nucleus"/>
    <property type="evidence" value="ECO:0007669"/>
    <property type="project" value="UniProtKB-ARBA"/>
</dbReference>
<keyword evidence="4" id="KW-0597">Phosphoprotein</keyword>
<sequence>MYKDRGSKADMGAVDRKRINDALDKHLERSSPSTSKGLNGKDKDRLSAQSIINSTSGKQPSDQRDSRAISLSKNRCSDDESETDSEGSDVSGSDGDDTSWIAWFCNLRGNEFFCEVDDDYIQDDFNLCGLSSQVPYYDYALDLILDVESSHGDMFTEEQNELVESAAEMLYGLIHARYILTSKGMAAMLEKYKNYDFGRCPRVYCCGQPCLPVGQSDLARSSTVKIYCPKCEDIYYPRSKYQGNVDGAYFGTTFPHLFLMTYPHLKPQKPSQNYTQRVFGFKLHKPQKPSENNTQRAERILQS</sequence>
<dbReference type="OrthoDB" id="3971593at2759"/>
<dbReference type="Gene3D" id="2.20.25.20">
    <property type="match status" value="1"/>
</dbReference>
<dbReference type="InterPro" id="IPR035991">
    <property type="entry name" value="Casein_kinase_II_beta-like"/>
</dbReference>
<dbReference type="GO" id="GO:0005737">
    <property type="term" value="C:cytoplasm"/>
    <property type="evidence" value="ECO:0000318"/>
    <property type="project" value="GO_Central"/>
</dbReference>
<feature type="compositionally biased region" description="Polar residues" evidence="6">
    <location>
        <begin position="47"/>
        <end position="60"/>
    </location>
</feature>
<dbReference type="GO" id="GO:0005829">
    <property type="term" value="C:cytosol"/>
    <property type="evidence" value="ECO:0007669"/>
    <property type="project" value="UniProtKB-SubCell"/>
</dbReference>
<dbReference type="InterPro" id="IPR016149">
    <property type="entry name" value="Casein_kin_II_reg-sub_N"/>
</dbReference>
<dbReference type="FunFam" id="1.10.1820.10:FF:000002">
    <property type="entry name" value="Casein kinase II subunit beta"/>
    <property type="match status" value="1"/>
</dbReference>
<accession>A0A9R0I2B4</accession>
<keyword evidence="8" id="KW-0418">Kinase</keyword>
<dbReference type="Proteomes" id="UP000813463">
    <property type="component" value="Chromosome 6"/>
</dbReference>
<dbReference type="GO" id="GO:0019887">
    <property type="term" value="F:protein kinase regulator activity"/>
    <property type="evidence" value="ECO:0000318"/>
    <property type="project" value="GO_Central"/>
</dbReference>
<gene>
    <name evidence="8" type="primary">LOC110781755</name>
</gene>
<feature type="region of interest" description="Disordered" evidence="6">
    <location>
        <begin position="1"/>
        <end position="95"/>
    </location>
</feature>
<dbReference type="Pfam" id="PF01214">
    <property type="entry name" value="CK_II_beta"/>
    <property type="match status" value="1"/>
</dbReference>
<comment type="subcellular location">
    <subcellularLocation>
        <location evidence="1">Cytoplasm</location>
        <location evidence="1">Cytosol</location>
    </subcellularLocation>
</comment>
<evidence type="ECO:0000256" key="4">
    <source>
        <dbReference type="ARBA" id="ARBA00022553"/>
    </source>
</evidence>
<comment type="function">
    <text evidence="5">Plays a complex role in regulating the basal catalytic activity of the alpha subunit.</text>
</comment>
<reference evidence="8" key="2">
    <citation type="submission" date="2025-08" db="UniProtKB">
        <authorList>
            <consortium name="RefSeq"/>
        </authorList>
    </citation>
    <scope>IDENTIFICATION</scope>
    <source>
        <tissue evidence="8">Leaf</tissue>
    </source>
</reference>
<dbReference type="PROSITE" id="PS01101">
    <property type="entry name" value="CK2_BETA"/>
    <property type="match status" value="1"/>
</dbReference>
<protein>
    <recommendedName>
        <fullName evidence="5">Casein kinase II subunit beta</fullName>
        <shortName evidence="5">CK II beta</shortName>
    </recommendedName>
</protein>
<dbReference type="GeneID" id="110781755"/>
<keyword evidence="7" id="KW-1185">Reference proteome</keyword>
<evidence type="ECO:0000256" key="3">
    <source>
        <dbReference type="ARBA" id="ARBA00022490"/>
    </source>
</evidence>
<dbReference type="Gene3D" id="1.10.1820.10">
    <property type="entry name" value="protein kinase ck2 holoenzyme, chain C, domain 1"/>
    <property type="match status" value="1"/>
</dbReference>
<dbReference type="SMR" id="A0A9R0I2B4"/>
<dbReference type="PRINTS" id="PR00472">
    <property type="entry name" value="CASNKINASEII"/>
</dbReference>
<evidence type="ECO:0000256" key="1">
    <source>
        <dbReference type="ARBA" id="ARBA00004514"/>
    </source>
</evidence>
<evidence type="ECO:0000256" key="2">
    <source>
        <dbReference type="ARBA" id="ARBA00006941"/>
    </source>
</evidence>
<dbReference type="InterPro" id="IPR000704">
    <property type="entry name" value="Casein_kinase_II_reg-sub"/>
</dbReference>
<evidence type="ECO:0000256" key="5">
    <source>
        <dbReference type="RuleBase" id="RU361268"/>
    </source>
</evidence>
<feature type="compositionally biased region" description="Basic and acidic residues" evidence="6">
    <location>
        <begin position="1"/>
        <end position="29"/>
    </location>
</feature>
<comment type="similarity">
    <text evidence="2 5">Belongs to the casein kinase 2 subunit beta family.</text>
</comment>
<dbReference type="SUPFAM" id="SSF57798">
    <property type="entry name" value="Casein kinase II beta subunit"/>
    <property type="match status" value="1"/>
</dbReference>
<dbReference type="AlphaFoldDB" id="A0A9R0I2B4"/>
<dbReference type="GO" id="GO:0005956">
    <property type="term" value="C:protein kinase CK2 complex"/>
    <property type="evidence" value="ECO:0000318"/>
    <property type="project" value="GO_Central"/>
</dbReference>
<dbReference type="PANTHER" id="PTHR11740">
    <property type="entry name" value="CASEIN KINASE II SUBUNIT BETA"/>
    <property type="match status" value="1"/>
</dbReference>
<organism evidence="7 8">
    <name type="scientific">Spinacia oleracea</name>
    <name type="common">Spinach</name>
    <dbReference type="NCBI Taxonomy" id="3562"/>
    <lineage>
        <taxon>Eukaryota</taxon>
        <taxon>Viridiplantae</taxon>
        <taxon>Streptophyta</taxon>
        <taxon>Embryophyta</taxon>
        <taxon>Tracheophyta</taxon>
        <taxon>Spermatophyta</taxon>
        <taxon>Magnoliopsida</taxon>
        <taxon>eudicotyledons</taxon>
        <taxon>Gunneridae</taxon>
        <taxon>Pentapetalae</taxon>
        <taxon>Caryophyllales</taxon>
        <taxon>Chenopodiaceae</taxon>
        <taxon>Chenopodioideae</taxon>
        <taxon>Anserineae</taxon>
        <taxon>Spinacia</taxon>
    </lineage>
</organism>
<name>A0A9R0I2B4_SPIOL</name>
<evidence type="ECO:0000256" key="6">
    <source>
        <dbReference type="SAM" id="MobiDB-lite"/>
    </source>
</evidence>
<dbReference type="FunFam" id="2.20.25.20:FF:000003">
    <property type="entry name" value="Casein kinase II subunit beta"/>
    <property type="match status" value="1"/>
</dbReference>
<evidence type="ECO:0000313" key="8">
    <source>
        <dbReference type="RefSeq" id="XP_021841497.1"/>
    </source>
</evidence>
<comment type="subunit">
    <text evidence="5">Tetramer of two alpha and two beta subunits.</text>
</comment>
<evidence type="ECO:0000313" key="7">
    <source>
        <dbReference type="Proteomes" id="UP000813463"/>
    </source>
</evidence>
<dbReference type="KEGG" id="soe:110781755"/>